<dbReference type="Gene3D" id="1.10.20.140">
    <property type="match status" value="1"/>
</dbReference>
<feature type="compositionally biased region" description="Basic and acidic residues" evidence="10">
    <location>
        <begin position="486"/>
        <end position="495"/>
    </location>
</feature>
<accession>A0ABR0FPV2</accession>
<evidence type="ECO:0000313" key="13">
    <source>
        <dbReference type="Proteomes" id="UP001322138"/>
    </source>
</evidence>
<comment type="catalytic activity">
    <reaction evidence="8">
        <text>adenosine(37) in tRNA + dimethylallyl diphosphate = N(6)-dimethylallyladenosine(37) in tRNA + diphosphate</text>
        <dbReference type="Rhea" id="RHEA:26482"/>
        <dbReference type="Rhea" id="RHEA-COMP:10162"/>
        <dbReference type="Rhea" id="RHEA-COMP:10375"/>
        <dbReference type="ChEBI" id="CHEBI:33019"/>
        <dbReference type="ChEBI" id="CHEBI:57623"/>
        <dbReference type="ChEBI" id="CHEBI:74411"/>
        <dbReference type="ChEBI" id="CHEBI:74415"/>
        <dbReference type="EC" id="2.5.1.75"/>
    </reaction>
</comment>
<dbReference type="InterPro" id="IPR018022">
    <property type="entry name" value="IPT"/>
</dbReference>
<feature type="region of interest" description="Disordered" evidence="10">
    <location>
        <begin position="470"/>
        <end position="506"/>
    </location>
</feature>
<dbReference type="GeneID" id="87895867"/>
<dbReference type="Pfam" id="PF12171">
    <property type="entry name" value="zf-C2H2_jaz"/>
    <property type="match status" value="1"/>
</dbReference>
<dbReference type="PIRSF" id="PIRSF039110">
    <property type="entry name" value="IPP_transferase"/>
    <property type="match status" value="1"/>
</dbReference>
<keyword evidence="8" id="KW-0819">tRNA processing</keyword>
<dbReference type="SUPFAM" id="SSF52540">
    <property type="entry name" value="P-loop containing nucleoside triphosphate hydrolases"/>
    <property type="match status" value="2"/>
</dbReference>
<evidence type="ECO:0000256" key="2">
    <source>
        <dbReference type="ARBA" id="ARBA00022679"/>
    </source>
</evidence>
<evidence type="ECO:0000256" key="7">
    <source>
        <dbReference type="ARBA" id="ARBA00022840"/>
    </source>
</evidence>
<dbReference type="Gene3D" id="3.30.160.60">
    <property type="entry name" value="Classic Zinc Finger"/>
    <property type="match status" value="1"/>
</dbReference>
<evidence type="ECO:0000256" key="4">
    <source>
        <dbReference type="ARBA" id="ARBA00022741"/>
    </source>
</evidence>
<feature type="domain" description="Zinc finger double-stranded RNA binding" evidence="11">
    <location>
        <begin position="428"/>
        <end position="451"/>
    </location>
</feature>
<dbReference type="InterPro" id="IPR036236">
    <property type="entry name" value="Znf_C2H2_sf"/>
</dbReference>
<comment type="similarity">
    <text evidence="1 9">Belongs to the IPP transferase family.</text>
</comment>
<dbReference type="InterPro" id="IPR030666">
    <property type="entry name" value="IPP_transferase_euk"/>
</dbReference>
<keyword evidence="2 9" id="KW-0808">Transferase</keyword>
<dbReference type="GO" id="GO:0052381">
    <property type="term" value="F:tRNA dimethylallyltransferase activity"/>
    <property type="evidence" value="ECO:0007669"/>
    <property type="project" value="UniProtKB-EC"/>
</dbReference>
<dbReference type="InterPro" id="IPR039657">
    <property type="entry name" value="Dimethylallyltransferase"/>
</dbReference>
<evidence type="ECO:0000259" key="11">
    <source>
        <dbReference type="Pfam" id="PF12171"/>
    </source>
</evidence>
<keyword evidence="4 9" id="KW-0547">Nucleotide-binding</keyword>
<evidence type="ECO:0000256" key="5">
    <source>
        <dbReference type="ARBA" id="ARBA00022771"/>
    </source>
</evidence>
<keyword evidence="3" id="KW-0479">Metal-binding</keyword>
<reference evidence="12 13" key="1">
    <citation type="journal article" date="2023" name="bioRxiv">
        <title>High-quality genome assemblies of four members of thePodospora anserinaspecies complex.</title>
        <authorList>
            <person name="Ament-Velasquez S.L."/>
            <person name="Vogan A.A."/>
            <person name="Wallerman O."/>
            <person name="Hartmann F."/>
            <person name="Gautier V."/>
            <person name="Silar P."/>
            <person name="Giraud T."/>
            <person name="Johannesson H."/>
        </authorList>
    </citation>
    <scope>NUCLEOTIDE SEQUENCE [LARGE SCALE GENOMIC DNA]</scope>
    <source>
        <strain evidence="12 13">CBS 112042</strain>
    </source>
</reference>
<keyword evidence="5" id="KW-0863">Zinc-finger</keyword>
<evidence type="ECO:0000256" key="3">
    <source>
        <dbReference type="ARBA" id="ARBA00022723"/>
    </source>
</evidence>
<dbReference type="SUPFAM" id="SSF57667">
    <property type="entry name" value="beta-beta-alpha zinc fingers"/>
    <property type="match status" value="1"/>
</dbReference>
<dbReference type="PANTHER" id="PTHR11088:SF89">
    <property type="entry name" value="TRNA DIMETHYLALLYLTRANSFERASE"/>
    <property type="match status" value="1"/>
</dbReference>
<sequence length="506" mass="58008">MKFFLQTLRLFSTASRVQIPVSKAPQIPIIKRMKPLIIIYGSTGTGKSDLAVELATRFNGEVINADAMQMYKGLPIITNKITLKEQKGIPHHLLGNIELGEDPWFVTRFKQEATRIISEIRSRDKLPILVGGSSYYIDGLLFDQRLVENQKTSEEGWTSNREELAAQHPILNSSGEAMWAKLREVDPAMADKWHPNDVRKIRTSLEIYFATGRTASEIYAEQKTKKRARSPYQDPSLGDVLIFWLYAHRDPLNTRLDKRVDKMVKNGLVDETSEVYEYLQSRLATGETVDRSKGIWQSIGFRQFEPYLQARKENPDDEANLAKLMAAGIEDTKTATRQYAKYQLRWMSTKTLTSLQEENLMDKLYLLDSSNLDTWHQEVLDKGVYIAEKFLTSKESLPAPISISEAAREVLAEALERSNRKDTPCRKYCEVCEKTLLTEELWQQHIKSTKHSKVVRAKRKRALIPADRVPSRALTKVDDDDSNLEPETKTQKIEDENLQEQNLEGK</sequence>
<dbReference type="Proteomes" id="UP001322138">
    <property type="component" value="Unassembled WGS sequence"/>
</dbReference>
<comment type="caution">
    <text evidence="12">The sequence shown here is derived from an EMBL/GenBank/DDBJ whole genome shotgun (WGS) entry which is preliminary data.</text>
</comment>
<evidence type="ECO:0000256" key="8">
    <source>
        <dbReference type="RuleBase" id="RU003783"/>
    </source>
</evidence>
<evidence type="ECO:0000256" key="6">
    <source>
        <dbReference type="ARBA" id="ARBA00022833"/>
    </source>
</evidence>
<keyword evidence="6" id="KW-0862">Zinc</keyword>
<evidence type="ECO:0000256" key="10">
    <source>
        <dbReference type="SAM" id="MobiDB-lite"/>
    </source>
</evidence>
<keyword evidence="13" id="KW-1185">Reference proteome</keyword>
<dbReference type="PANTHER" id="PTHR11088">
    <property type="entry name" value="TRNA DIMETHYLALLYLTRANSFERASE"/>
    <property type="match status" value="1"/>
</dbReference>
<dbReference type="HAMAP" id="MF_00185">
    <property type="entry name" value="IPP_trans"/>
    <property type="match status" value="1"/>
</dbReference>
<dbReference type="NCBIfam" id="TIGR00174">
    <property type="entry name" value="miaA"/>
    <property type="match status" value="1"/>
</dbReference>
<protein>
    <recommendedName>
        <fullName evidence="8">tRNA dimethylallyltransferase</fullName>
        <ecNumber evidence="8">2.5.1.75</ecNumber>
    </recommendedName>
</protein>
<proteinExistence type="inferred from homology"/>
<evidence type="ECO:0000313" key="12">
    <source>
        <dbReference type="EMBL" id="KAK4646001.1"/>
    </source>
</evidence>
<dbReference type="Pfam" id="PF01715">
    <property type="entry name" value="IPPT"/>
    <property type="match status" value="1"/>
</dbReference>
<dbReference type="EMBL" id="JAFFGZ010000004">
    <property type="protein sequence ID" value="KAK4646001.1"/>
    <property type="molecule type" value="Genomic_DNA"/>
</dbReference>
<keyword evidence="7 9" id="KW-0067">ATP-binding</keyword>
<dbReference type="InterPro" id="IPR027417">
    <property type="entry name" value="P-loop_NTPase"/>
</dbReference>
<evidence type="ECO:0000256" key="1">
    <source>
        <dbReference type="ARBA" id="ARBA00005842"/>
    </source>
</evidence>
<name>A0ABR0FPV2_9PEZI</name>
<organism evidence="12 13">
    <name type="scientific">Podospora bellae-mahoneyi</name>
    <dbReference type="NCBI Taxonomy" id="2093777"/>
    <lineage>
        <taxon>Eukaryota</taxon>
        <taxon>Fungi</taxon>
        <taxon>Dikarya</taxon>
        <taxon>Ascomycota</taxon>
        <taxon>Pezizomycotina</taxon>
        <taxon>Sordariomycetes</taxon>
        <taxon>Sordariomycetidae</taxon>
        <taxon>Sordariales</taxon>
        <taxon>Podosporaceae</taxon>
        <taxon>Podospora</taxon>
    </lineage>
</organism>
<evidence type="ECO:0000256" key="9">
    <source>
        <dbReference type="RuleBase" id="RU003785"/>
    </source>
</evidence>
<gene>
    <name evidence="12" type="primary">tit1</name>
    <name evidence="12" type="ORF">QC761_206500</name>
</gene>
<dbReference type="EC" id="2.5.1.75" evidence="8"/>
<dbReference type="InterPro" id="IPR022755">
    <property type="entry name" value="Znf_C2H2_jaz"/>
</dbReference>
<dbReference type="RefSeq" id="XP_062734977.1">
    <property type="nucleotide sequence ID" value="XM_062876385.1"/>
</dbReference>
<dbReference type="Gene3D" id="3.40.50.300">
    <property type="entry name" value="P-loop containing nucleotide triphosphate hydrolases"/>
    <property type="match status" value="1"/>
</dbReference>